<dbReference type="InterPro" id="IPR036291">
    <property type="entry name" value="NAD(P)-bd_dom_sf"/>
</dbReference>
<dbReference type="OrthoDB" id="9803333at2"/>
<dbReference type="Pfam" id="PF13561">
    <property type="entry name" value="adh_short_C2"/>
    <property type="match status" value="1"/>
</dbReference>
<dbReference type="RefSeq" id="WP_109825960.1">
    <property type="nucleotide sequence ID" value="NZ_CP029494.1"/>
</dbReference>
<reference evidence="3 4" key="1">
    <citation type="submission" date="2018-05" db="EMBL/GenBank/DDBJ databases">
        <title>Complete Genome Sequence of Deinococcus sp. strain 17bor-2.</title>
        <authorList>
            <person name="Srinivasan S."/>
        </authorList>
    </citation>
    <scope>NUCLEOTIDE SEQUENCE [LARGE SCALE GENOMIC DNA]</scope>
    <source>
        <strain evidence="3 4">17bor-2</strain>
    </source>
</reference>
<dbReference type="PRINTS" id="PR00081">
    <property type="entry name" value="GDHRDH"/>
</dbReference>
<evidence type="ECO:0000313" key="3">
    <source>
        <dbReference type="EMBL" id="AWN22676.1"/>
    </source>
</evidence>
<dbReference type="Gene3D" id="3.40.50.720">
    <property type="entry name" value="NAD(P)-binding Rossmann-like Domain"/>
    <property type="match status" value="1"/>
</dbReference>
<dbReference type="InterPro" id="IPR002347">
    <property type="entry name" value="SDR_fam"/>
</dbReference>
<dbReference type="AlphaFoldDB" id="A0A2Z3JF98"/>
<feature type="region of interest" description="Disordered" evidence="2">
    <location>
        <begin position="194"/>
        <end position="220"/>
    </location>
</feature>
<dbReference type="CDD" id="cd05344">
    <property type="entry name" value="BKR_like_SDR_like"/>
    <property type="match status" value="1"/>
</dbReference>
<dbReference type="PANTHER" id="PTHR42879:SF6">
    <property type="entry name" value="NADPH-DEPENDENT REDUCTASE BACG"/>
    <property type="match status" value="1"/>
</dbReference>
<name>A0A2Z3JF98_9DEIO</name>
<dbReference type="SUPFAM" id="SSF51735">
    <property type="entry name" value="NAD(P)-binding Rossmann-fold domains"/>
    <property type="match status" value="1"/>
</dbReference>
<evidence type="ECO:0000256" key="2">
    <source>
        <dbReference type="SAM" id="MobiDB-lite"/>
    </source>
</evidence>
<dbReference type="InterPro" id="IPR050259">
    <property type="entry name" value="SDR"/>
</dbReference>
<evidence type="ECO:0000313" key="4">
    <source>
        <dbReference type="Proteomes" id="UP000245368"/>
    </source>
</evidence>
<dbReference type="KEGG" id="dez:DKM44_05040"/>
<accession>A0A2Z3JF98</accession>
<organism evidence="3 4">
    <name type="scientific">Deinococcus irradiatisoli</name>
    <dbReference type="NCBI Taxonomy" id="2202254"/>
    <lineage>
        <taxon>Bacteria</taxon>
        <taxon>Thermotogati</taxon>
        <taxon>Deinococcota</taxon>
        <taxon>Deinococci</taxon>
        <taxon>Deinococcales</taxon>
        <taxon>Deinococcaceae</taxon>
        <taxon>Deinococcus</taxon>
    </lineage>
</organism>
<dbReference type="PANTHER" id="PTHR42879">
    <property type="entry name" value="3-OXOACYL-(ACYL-CARRIER-PROTEIN) REDUCTASE"/>
    <property type="match status" value="1"/>
</dbReference>
<feature type="compositionally biased region" description="Basic and acidic residues" evidence="2">
    <location>
        <begin position="201"/>
        <end position="213"/>
    </location>
</feature>
<dbReference type="EMBL" id="CP029494">
    <property type="protein sequence ID" value="AWN22676.1"/>
    <property type="molecule type" value="Genomic_DNA"/>
</dbReference>
<proteinExistence type="inferred from homology"/>
<protein>
    <submittedName>
        <fullName evidence="3">3-oxoacyl-ACP reductase</fullName>
    </submittedName>
</protein>
<gene>
    <name evidence="3" type="ORF">DKM44_05040</name>
</gene>
<keyword evidence="4" id="KW-1185">Reference proteome</keyword>
<evidence type="ECO:0000256" key="1">
    <source>
        <dbReference type="ARBA" id="ARBA00006484"/>
    </source>
</evidence>
<sequence>MNQEFSGRHAVVFGGSQGLGLASALKLAEGGANVTVISRSATQEKLLEQGLPQERTQALSGDLTAGDMGALLGAAREKFGPVDTLILSGGGPKPGTFATLTDDDWTGAYHLLLLAPVRAIRAALPDMQSAGFGRIISVLSSGIKQPLPNLMLSNALRAATLGMLQTLSREVAAQGITVNGVVPGRIDTDRVRSLDQGAAERSQRTPEEVRKQSEAGIPLGRYGRPEEFGAAVAFLATAGASYITGSLIEVDGGLINTLT</sequence>
<dbReference type="Proteomes" id="UP000245368">
    <property type="component" value="Chromosome"/>
</dbReference>
<comment type="similarity">
    <text evidence="1">Belongs to the short-chain dehydrogenases/reductases (SDR) family.</text>
</comment>